<dbReference type="AlphaFoldDB" id="A9H7A4"/>
<reference evidence="1 2" key="1">
    <citation type="journal article" date="2009" name="BMC Genomics">
        <title>Complete genome sequence of the sugarcane nitrogen-fixing endophyte Gluconacetobacter diazotrophicus Pal5.</title>
        <authorList>
            <person name="Bertalan M."/>
            <person name="Albano R."/>
            <person name="Padua V."/>
            <person name="Rouws L."/>
            <person name="Rojas C."/>
            <person name="Hemerly A."/>
            <person name="Teixeira K."/>
            <person name="Schwab S."/>
            <person name="Araujo J."/>
            <person name="Oliveira A."/>
            <person name="Franca L."/>
            <person name="Magalhaes V."/>
            <person name="Alqueres S."/>
            <person name="Cardoso A."/>
            <person name="Almeida W."/>
            <person name="Loureiro M.M."/>
            <person name="Nogueira E."/>
            <person name="Cidade D."/>
            <person name="Oliveira D."/>
            <person name="Simao T."/>
            <person name="Macedo J."/>
            <person name="Valadao A."/>
            <person name="Dreschsel M."/>
            <person name="Freitas F."/>
            <person name="Vidal M."/>
            <person name="Guedes H."/>
            <person name="Rodrigues E."/>
            <person name="Meneses C."/>
            <person name="Brioso P."/>
            <person name="Pozzer L."/>
            <person name="Figueiredo D."/>
            <person name="Montano H."/>
            <person name="Junior J."/>
            <person name="Filho G."/>
            <person name="Flores V."/>
            <person name="Ferreira B."/>
            <person name="Branco A."/>
            <person name="Gonzalez P."/>
            <person name="Guillobel H."/>
            <person name="Lemos M."/>
            <person name="Seibel L."/>
            <person name="Macedo J."/>
            <person name="Alves-Ferreira M."/>
            <person name="Sachetto-Martins G."/>
            <person name="Coelho A."/>
            <person name="Santos E."/>
            <person name="Amaral G."/>
            <person name="Neves A."/>
            <person name="Pacheco A.B."/>
            <person name="Carvalho D."/>
            <person name="Lery L."/>
            <person name="Bisch P."/>
            <person name="Rossle S.C."/>
            <person name="Urmenyi T."/>
            <person name="Kruger W.V."/>
            <person name="Martins O."/>
            <person name="Baldani J.I."/>
            <person name="Ferreira P.C."/>
        </authorList>
    </citation>
    <scope>NUCLEOTIDE SEQUENCE [LARGE SCALE GENOMIC DNA]</scope>
    <source>
        <strain evidence="2">ATCC 49037 / DSM 5601 / CCUG 37298 / CIP 103539 / LMG 7603 / PAl5</strain>
    </source>
</reference>
<keyword evidence="2" id="KW-1185">Reference proteome</keyword>
<evidence type="ECO:0000313" key="1">
    <source>
        <dbReference type="EMBL" id="CAP57615.1"/>
    </source>
</evidence>
<name>A9H7A4_GLUDA</name>
<sequence>MISTVQRLCQMNSNTPFGLRPMAYASGAPYGGGVQVYYVPPSNATPLFLGDPLVVLAGVADANGVPGVGIATAGASGMITGSMQGIASNAGELVLPLLQNQTPYLPAGQAAYVYVADDPNLVFAVQEDSVGGALAAGAASSNIDLVAGAGSVTSSLSGWQAQSSSLGTLATGQLRILRAYQSIDNAIGVNAKWLCRINLHSITGTTGI</sequence>
<organism evidence="1 2">
    <name type="scientific">Gluconacetobacter diazotrophicus (strain ATCC 49037 / DSM 5601 / CCUG 37298 / CIP 103539 / LMG 7603 / PAl5)</name>
    <dbReference type="NCBI Taxonomy" id="272568"/>
    <lineage>
        <taxon>Bacteria</taxon>
        <taxon>Pseudomonadati</taxon>
        <taxon>Pseudomonadota</taxon>
        <taxon>Alphaproteobacteria</taxon>
        <taxon>Acetobacterales</taxon>
        <taxon>Acetobacteraceae</taxon>
        <taxon>Gluconacetobacter</taxon>
    </lineage>
</organism>
<gene>
    <name evidence="1" type="ordered locus">GDI3672</name>
</gene>
<dbReference type="EMBL" id="AM889285">
    <property type="protein sequence ID" value="CAP57615.1"/>
    <property type="molecule type" value="Genomic_DNA"/>
</dbReference>
<dbReference type="Proteomes" id="UP000001176">
    <property type="component" value="Chromosome"/>
</dbReference>
<proteinExistence type="predicted"/>
<evidence type="ECO:0000313" key="2">
    <source>
        <dbReference type="Proteomes" id="UP000001176"/>
    </source>
</evidence>
<dbReference type="KEGG" id="gdi:GDI3672"/>
<protein>
    <submittedName>
        <fullName evidence="1">Uncharacterized protein</fullName>
    </submittedName>
</protein>
<accession>A9H7A4</accession>